<dbReference type="EMBL" id="LHXT01000001">
    <property type="protein sequence ID" value="KXA98960.1"/>
    <property type="molecule type" value="Genomic_DNA"/>
</dbReference>
<dbReference type="InterPro" id="IPR046346">
    <property type="entry name" value="Aminoacid_DH-like_N_sf"/>
</dbReference>
<dbReference type="SUPFAM" id="SSF53223">
    <property type="entry name" value="Aminoacid dehydrogenase-like, N-terminal domain"/>
    <property type="match status" value="1"/>
</dbReference>
<proteinExistence type="predicted"/>
<evidence type="ECO:0000259" key="1">
    <source>
        <dbReference type="Pfam" id="PF02737"/>
    </source>
</evidence>
<protein>
    <recommendedName>
        <fullName evidence="5">Methylene-tetrahydromethanopterin dehydrogenase N-terminal domain-containing protein</fullName>
    </recommendedName>
</protein>
<dbReference type="Pfam" id="PF09176">
    <property type="entry name" value="Mpt_N"/>
    <property type="match status" value="1"/>
</dbReference>
<dbReference type="Gene3D" id="3.40.50.10280">
    <property type="entry name" value="Methylene-tetrahydromethanopterin dehydrogenase, N-terminal domain"/>
    <property type="match status" value="1"/>
</dbReference>
<evidence type="ECO:0000313" key="4">
    <source>
        <dbReference type="Proteomes" id="UP000070257"/>
    </source>
</evidence>
<feature type="domain" description="3-hydroxyacyl-CoA dehydrogenase NAD binding" evidence="1">
    <location>
        <begin position="125"/>
        <end position="226"/>
    </location>
</feature>
<dbReference type="GO" id="GO:0006631">
    <property type="term" value="P:fatty acid metabolic process"/>
    <property type="evidence" value="ECO:0007669"/>
    <property type="project" value="InterPro"/>
</dbReference>
<organism evidence="3 4">
    <name type="scientific">candidate division MSBL1 archaeon SCGC-AAA259J03</name>
    <dbReference type="NCBI Taxonomy" id="1698269"/>
    <lineage>
        <taxon>Archaea</taxon>
        <taxon>Methanobacteriati</taxon>
        <taxon>Methanobacteriota</taxon>
        <taxon>candidate division MSBL1</taxon>
    </lineage>
</organism>
<feature type="domain" description="Methylene-tetrahydromethanopterin dehydrogenase N-terminal" evidence="2">
    <location>
        <begin position="13"/>
        <end position="92"/>
    </location>
</feature>
<dbReference type="Pfam" id="PF02737">
    <property type="entry name" value="3HCDH_N"/>
    <property type="match status" value="1"/>
</dbReference>
<comment type="caution">
    <text evidence="3">The sequence shown here is derived from an EMBL/GenBank/DDBJ whole genome shotgun (WGS) entry which is preliminary data.</text>
</comment>
<dbReference type="Proteomes" id="UP000070257">
    <property type="component" value="Unassembled WGS sequence"/>
</dbReference>
<gene>
    <name evidence="3" type="ORF">AKJ39_00125</name>
</gene>
<dbReference type="GO" id="GO:0070403">
    <property type="term" value="F:NAD+ binding"/>
    <property type="evidence" value="ECO:0007669"/>
    <property type="project" value="InterPro"/>
</dbReference>
<reference evidence="3 4" key="1">
    <citation type="journal article" date="2016" name="Sci. Rep.">
        <title>Metabolic traits of an uncultured archaeal lineage -MSBL1- from brine pools of the Red Sea.</title>
        <authorList>
            <person name="Mwirichia R."/>
            <person name="Alam I."/>
            <person name="Rashid M."/>
            <person name="Vinu M."/>
            <person name="Ba-Alawi W."/>
            <person name="Anthony Kamau A."/>
            <person name="Kamanda Ngugi D."/>
            <person name="Goker M."/>
            <person name="Klenk H.P."/>
            <person name="Bajic V."/>
            <person name="Stingl U."/>
        </authorList>
    </citation>
    <scope>NUCLEOTIDE SEQUENCE [LARGE SCALE GENOMIC DNA]</scope>
    <source>
        <strain evidence="3">SCGC-AAA259J03</strain>
    </source>
</reference>
<dbReference type="InterPro" id="IPR015259">
    <property type="entry name" value="Methyl-teptahyd_DH_N"/>
</dbReference>
<accession>A0A656YXG5</accession>
<dbReference type="InterPro" id="IPR036291">
    <property type="entry name" value="NAD(P)-bd_dom_sf"/>
</dbReference>
<dbReference type="InterPro" id="IPR037089">
    <property type="entry name" value="Methyl-teptahyd_DH_N_sf"/>
</dbReference>
<sequence>MLFYFDTDESASPFDILMAYDAGYDEVVPYQSVTAEKTKDLVQDAIFPRGPEGVKHTSFFIGGADVQEVKKILENTKEAMFPPFEASVMVDPRGSNTTASAMVAKVEKGLAEIGEIGLDDKKVTILAGTGPVGRVAAMLCANEGADVTITSRHEDKAKNISEELSEECGHEIKGVRASSDEEVYEAIKDADVILSAGPEGIRIISEDVLEKLEGKTRMVADVNAVPPTGVANLDPNDDVKEIKDGIYGIGALAIGNLKRKAERALLIRTKDSDKGIFDHQEAFEAVKEELEMPEAAPKVS</sequence>
<dbReference type="AlphaFoldDB" id="A0A656YXG5"/>
<dbReference type="SUPFAM" id="SSF51735">
    <property type="entry name" value="NAD(P)-binding Rossmann-fold domains"/>
    <property type="match status" value="1"/>
</dbReference>
<keyword evidence="4" id="KW-1185">Reference proteome</keyword>
<evidence type="ECO:0000313" key="3">
    <source>
        <dbReference type="EMBL" id="KXA98960.1"/>
    </source>
</evidence>
<dbReference type="InterPro" id="IPR006176">
    <property type="entry name" value="3-OHacyl-CoA_DH_NAD-bd"/>
</dbReference>
<evidence type="ECO:0008006" key="5">
    <source>
        <dbReference type="Google" id="ProtNLM"/>
    </source>
</evidence>
<name>A0A656YXG5_9EURY</name>
<dbReference type="Gene3D" id="3.40.50.720">
    <property type="entry name" value="NAD(P)-binding Rossmann-like Domain"/>
    <property type="match status" value="1"/>
</dbReference>
<evidence type="ECO:0000259" key="2">
    <source>
        <dbReference type="Pfam" id="PF09176"/>
    </source>
</evidence>